<evidence type="ECO:0000256" key="1">
    <source>
        <dbReference type="ARBA" id="ARBA00022694"/>
    </source>
</evidence>
<evidence type="ECO:0000256" key="6">
    <source>
        <dbReference type="ARBA" id="ARBA00040675"/>
    </source>
</evidence>
<comment type="caution">
    <text evidence="11">The sequence shown here is derived from an EMBL/GenBank/DDBJ whole genome shotgun (WGS) entry which is preliminary data.</text>
</comment>
<evidence type="ECO:0000256" key="5">
    <source>
        <dbReference type="ARBA" id="ARBA00038943"/>
    </source>
</evidence>
<dbReference type="Gene3D" id="3.30.2350.10">
    <property type="entry name" value="Pseudouridine synthase"/>
    <property type="match status" value="1"/>
</dbReference>
<name>A0A315ZXS3_SEDFL</name>
<dbReference type="PROSITE" id="PS01129">
    <property type="entry name" value="PSI_RLU"/>
    <property type="match status" value="1"/>
</dbReference>
<comment type="catalytic activity">
    <reaction evidence="3">
        <text>uridine(65) in tRNA = pseudouridine(65) in tRNA</text>
        <dbReference type="Rhea" id="RHEA:42536"/>
        <dbReference type="Rhea" id="RHEA-COMP:10103"/>
        <dbReference type="Rhea" id="RHEA-COMP:10104"/>
        <dbReference type="ChEBI" id="CHEBI:65314"/>
        <dbReference type="ChEBI" id="CHEBI:65315"/>
        <dbReference type="EC" id="5.4.99.26"/>
    </reaction>
</comment>
<dbReference type="SUPFAM" id="SSF55120">
    <property type="entry name" value="Pseudouridine synthase"/>
    <property type="match status" value="1"/>
</dbReference>
<dbReference type="InterPro" id="IPR020103">
    <property type="entry name" value="PsdUridine_synth_cat_dom_sf"/>
</dbReference>
<dbReference type="EC" id="5.4.99.26" evidence="5"/>
<dbReference type="InterPro" id="IPR006224">
    <property type="entry name" value="PsdUridine_synth_RluA-like_CS"/>
</dbReference>
<comment type="function">
    <text evidence="4">Responsible for synthesis of pseudouridine from uracil-65 in transfer RNAs.</text>
</comment>
<organism evidence="11 12">
    <name type="scientific">Sediminitomix flava</name>
    <dbReference type="NCBI Taxonomy" id="379075"/>
    <lineage>
        <taxon>Bacteria</taxon>
        <taxon>Pseudomonadati</taxon>
        <taxon>Bacteroidota</taxon>
        <taxon>Cytophagia</taxon>
        <taxon>Cytophagales</taxon>
        <taxon>Flammeovirgaceae</taxon>
        <taxon>Sediminitomix</taxon>
    </lineage>
</organism>
<dbReference type="GO" id="GO:0160149">
    <property type="term" value="F:tRNA pseudouridine(65) synthase activity"/>
    <property type="evidence" value="ECO:0007669"/>
    <property type="project" value="UniProtKB-EC"/>
</dbReference>
<dbReference type="Pfam" id="PF00849">
    <property type="entry name" value="PseudoU_synth_2"/>
    <property type="match status" value="1"/>
</dbReference>
<evidence type="ECO:0000256" key="2">
    <source>
        <dbReference type="ARBA" id="ARBA00023235"/>
    </source>
</evidence>
<dbReference type="GO" id="GO:0003723">
    <property type="term" value="F:RNA binding"/>
    <property type="evidence" value="ECO:0007669"/>
    <property type="project" value="InterPro"/>
</dbReference>
<gene>
    <name evidence="11" type="ORF">BC781_103397</name>
</gene>
<dbReference type="GO" id="GO:0000455">
    <property type="term" value="P:enzyme-directed rRNA pseudouridine synthesis"/>
    <property type="evidence" value="ECO:0007669"/>
    <property type="project" value="TreeGrafter"/>
</dbReference>
<dbReference type="PANTHER" id="PTHR21600:SF56">
    <property type="entry name" value="TRNA PSEUDOURIDINE SYNTHASE C"/>
    <property type="match status" value="1"/>
</dbReference>
<evidence type="ECO:0000313" key="12">
    <source>
        <dbReference type="Proteomes" id="UP000245535"/>
    </source>
</evidence>
<feature type="domain" description="Pseudouridine synthase RsuA/RluA-like" evidence="10">
    <location>
        <begin position="26"/>
        <end position="174"/>
    </location>
</feature>
<keyword evidence="1" id="KW-0819">tRNA processing</keyword>
<evidence type="ECO:0000256" key="9">
    <source>
        <dbReference type="ARBA" id="ARBA00043049"/>
    </source>
</evidence>
<sequence length="255" mass="29628">MKSQYIMEQIEQEQKEILEILYQDEYYVVVNKPNGILVHRTELDTKAEIFVMTILRDQIGQYVYPVHRLDRPTSGVLIFALSPEACAALQEEFNEKRVSKKYWTIVRGYAPEEGTIDEPIKSRYQKHTKDAVSTFKKLDQVELPIPVGKFPCSRFSLMETEPITGRTHQLRLHFGKIRHYILGDTRYGDNKQNKMLEEQFQNKFLLLHCKKMSFIHPYTKETVTVSAALSENFHNVSKAMGLLENVTLPISSVLD</sequence>
<keyword evidence="12" id="KW-1185">Reference proteome</keyword>
<evidence type="ECO:0000256" key="3">
    <source>
        <dbReference type="ARBA" id="ARBA00036607"/>
    </source>
</evidence>
<dbReference type="PANTHER" id="PTHR21600">
    <property type="entry name" value="MITOCHONDRIAL RNA PSEUDOURIDINE SYNTHASE"/>
    <property type="match status" value="1"/>
</dbReference>
<evidence type="ECO:0000313" key="11">
    <source>
        <dbReference type="EMBL" id="PWJ42147.1"/>
    </source>
</evidence>
<evidence type="ECO:0000256" key="4">
    <source>
        <dbReference type="ARBA" id="ARBA00037670"/>
    </source>
</evidence>
<dbReference type="EMBL" id="QGDO01000003">
    <property type="protein sequence ID" value="PWJ42147.1"/>
    <property type="molecule type" value="Genomic_DNA"/>
</dbReference>
<evidence type="ECO:0000259" key="10">
    <source>
        <dbReference type="Pfam" id="PF00849"/>
    </source>
</evidence>
<keyword evidence="2" id="KW-0413">Isomerase</keyword>
<dbReference type="InterPro" id="IPR050188">
    <property type="entry name" value="RluA_PseudoU_synthase"/>
</dbReference>
<dbReference type="GO" id="GO:0008033">
    <property type="term" value="P:tRNA processing"/>
    <property type="evidence" value="ECO:0007669"/>
    <property type="project" value="UniProtKB-KW"/>
</dbReference>
<evidence type="ECO:0000256" key="7">
    <source>
        <dbReference type="ARBA" id="ARBA00041803"/>
    </source>
</evidence>
<reference evidence="11 12" key="1">
    <citation type="submission" date="2018-03" db="EMBL/GenBank/DDBJ databases">
        <title>Genomic Encyclopedia of Archaeal and Bacterial Type Strains, Phase II (KMG-II): from individual species to whole genera.</title>
        <authorList>
            <person name="Goeker M."/>
        </authorList>
    </citation>
    <scope>NUCLEOTIDE SEQUENCE [LARGE SCALE GENOMIC DNA]</scope>
    <source>
        <strain evidence="11 12">DSM 28229</strain>
    </source>
</reference>
<dbReference type="InterPro" id="IPR006145">
    <property type="entry name" value="PsdUridine_synth_RsuA/RluA"/>
</dbReference>
<accession>A0A315ZXS3</accession>
<proteinExistence type="predicted"/>
<dbReference type="Proteomes" id="UP000245535">
    <property type="component" value="Unassembled WGS sequence"/>
</dbReference>
<protein>
    <recommendedName>
        <fullName evidence="6">tRNA pseudouridine synthase C</fullName>
        <ecNumber evidence="5">5.4.99.26</ecNumber>
    </recommendedName>
    <alternativeName>
        <fullName evidence="8">tRNA pseudouridine(65) synthase</fullName>
    </alternativeName>
    <alternativeName>
        <fullName evidence="9">tRNA pseudouridylate synthase C</fullName>
    </alternativeName>
    <alternativeName>
        <fullName evidence="7">tRNA-uridine isomerase C</fullName>
    </alternativeName>
</protein>
<evidence type="ECO:0000256" key="8">
    <source>
        <dbReference type="ARBA" id="ARBA00041975"/>
    </source>
</evidence>
<dbReference type="AlphaFoldDB" id="A0A315ZXS3"/>